<evidence type="ECO:0000259" key="5">
    <source>
        <dbReference type="PROSITE" id="PS51193"/>
    </source>
</evidence>
<organism evidence="6 7">
    <name type="scientific">Aplysia californica</name>
    <name type="common">California sea hare</name>
    <dbReference type="NCBI Taxonomy" id="6500"/>
    <lineage>
        <taxon>Eukaryota</taxon>
        <taxon>Metazoa</taxon>
        <taxon>Spiralia</taxon>
        <taxon>Lophotrochozoa</taxon>
        <taxon>Mollusca</taxon>
        <taxon>Gastropoda</taxon>
        <taxon>Heterobranchia</taxon>
        <taxon>Euthyneura</taxon>
        <taxon>Tectipleura</taxon>
        <taxon>Aplysiida</taxon>
        <taxon>Aplysioidea</taxon>
        <taxon>Aplysiidae</taxon>
        <taxon>Aplysia</taxon>
    </lineage>
</organism>
<dbReference type="InterPro" id="IPR045028">
    <property type="entry name" value="DinG/Rad3-like"/>
</dbReference>
<dbReference type="PROSITE" id="PS51193">
    <property type="entry name" value="HELICASE_ATP_BIND_2"/>
    <property type="match status" value="1"/>
</dbReference>
<keyword evidence="2" id="KW-0378">Hydrolase</keyword>
<dbReference type="Gene3D" id="3.40.50.300">
    <property type="entry name" value="P-loop containing nucleotide triphosphate hydrolases"/>
    <property type="match status" value="1"/>
</dbReference>
<evidence type="ECO:0000256" key="3">
    <source>
        <dbReference type="ARBA" id="ARBA00022840"/>
    </source>
</evidence>
<feature type="compositionally biased region" description="Acidic residues" evidence="4">
    <location>
        <begin position="129"/>
        <end position="140"/>
    </location>
</feature>
<dbReference type="PANTHER" id="PTHR11472">
    <property type="entry name" value="DNA REPAIR DEAD HELICASE RAD3/XP-D SUBFAMILY MEMBER"/>
    <property type="match status" value="1"/>
</dbReference>
<evidence type="ECO:0000256" key="4">
    <source>
        <dbReference type="SAM" id="MobiDB-lite"/>
    </source>
</evidence>
<reference evidence="7" key="1">
    <citation type="submission" date="2025-08" db="UniProtKB">
        <authorList>
            <consortium name="RefSeq"/>
        </authorList>
    </citation>
    <scope>IDENTIFICATION</scope>
</reference>
<dbReference type="InterPro" id="IPR014013">
    <property type="entry name" value="Helic_SF1/SF2_ATP-bd_DinG/Rad3"/>
</dbReference>
<feature type="domain" description="Helicase ATP-binding" evidence="5">
    <location>
        <begin position="11"/>
        <end position="212"/>
    </location>
</feature>
<keyword evidence="3" id="KW-0067">ATP-binding</keyword>
<dbReference type="InterPro" id="IPR027417">
    <property type="entry name" value="P-loop_NTPase"/>
</dbReference>
<protein>
    <submittedName>
        <fullName evidence="7">Fanconi anemia group J protein</fullName>
    </submittedName>
</protein>
<dbReference type="PANTHER" id="PTHR11472:SF47">
    <property type="entry name" value="FANCONI ANEMIA GROUP J PROTEIN"/>
    <property type="match status" value="1"/>
</dbReference>
<sequence>MTDRHKEYKISGVSVFFPCKPYPSQLSMMNMILRGIERRQHCLLESPTGSGKSLALLCSSLAWQSAEKAKKELEEAAEAEKAACLCLCHQAPAVTQSGAATKKRANKQSDVCEAGNPSELPRGGATVDPDPDVFEIDDDNDFRTESTELKEGESKKDGRKHVTISYVEEEKSAATGKSGAGGRSAAGEQGKKGPELVCGLCTCASSETQKIK</sequence>
<keyword evidence="1" id="KW-0547">Nucleotide-binding</keyword>
<dbReference type="SUPFAM" id="SSF52540">
    <property type="entry name" value="P-loop containing nucleoside triphosphate hydrolases"/>
    <property type="match status" value="1"/>
</dbReference>
<evidence type="ECO:0000256" key="1">
    <source>
        <dbReference type="ARBA" id="ARBA00022741"/>
    </source>
</evidence>
<dbReference type="RefSeq" id="XP_005100255.1">
    <property type="nucleotide sequence ID" value="XM_005100198.3"/>
</dbReference>
<dbReference type="GeneID" id="101853941"/>
<proteinExistence type="predicted"/>
<name>A0ABM0JS36_APLCA</name>
<keyword evidence="6" id="KW-1185">Reference proteome</keyword>
<gene>
    <name evidence="7" type="primary">LOC101853941</name>
</gene>
<evidence type="ECO:0000313" key="7">
    <source>
        <dbReference type="RefSeq" id="XP_005100255.1"/>
    </source>
</evidence>
<feature type="region of interest" description="Disordered" evidence="4">
    <location>
        <begin position="97"/>
        <end position="195"/>
    </location>
</feature>
<evidence type="ECO:0000313" key="6">
    <source>
        <dbReference type="Proteomes" id="UP000694888"/>
    </source>
</evidence>
<accession>A0ABM0JS36</accession>
<feature type="compositionally biased region" description="Basic and acidic residues" evidence="4">
    <location>
        <begin position="141"/>
        <end position="156"/>
    </location>
</feature>
<evidence type="ECO:0000256" key="2">
    <source>
        <dbReference type="ARBA" id="ARBA00022801"/>
    </source>
</evidence>
<dbReference type="Proteomes" id="UP000694888">
    <property type="component" value="Unplaced"/>
</dbReference>